<dbReference type="PANTHER" id="PTHR48083:SF2">
    <property type="entry name" value="MEDIUM-CHAIN SPECIFIC ACYL-COA DEHYDROGENASE, MITOCHONDRIAL"/>
    <property type="match status" value="1"/>
</dbReference>
<dbReference type="InterPro" id="IPR009100">
    <property type="entry name" value="AcylCoA_DH/oxidase_NM_dom_sf"/>
</dbReference>
<comment type="caution">
    <text evidence="8">The sequence shown here is derived from an EMBL/GenBank/DDBJ whole genome shotgun (WGS) entry which is preliminary data.</text>
</comment>
<comment type="cofactor">
    <cofactor evidence="1">
        <name>FAD</name>
        <dbReference type="ChEBI" id="CHEBI:57692"/>
    </cofactor>
</comment>
<dbReference type="Gene3D" id="1.20.140.10">
    <property type="entry name" value="Butyryl-CoA Dehydrogenase, subunit A, domain 3"/>
    <property type="match status" value="1"/>
</dbReference>
<dbReference type="InterPro" id="IPR006089">
    <property type="entry name" value="Acyl-CoA_DH_CS"/>
</dbReference>
<dbReference type="PROSITE" id="PS00073">
    <property type="entry name" value="ACYL_COA_DH_2"/>
    <property type="match status" value="1"/>
</dbReference>
<dbReference type="PANTHER" id="PTHR48083">
    <property type="entry name" value="MEDIUM-CHAIN SPECIFIC ACYL-COA DEHYDROGENASE, MITOCHONDRIAL-RELATED"/>
    <property type="match status" value="1"/>
</dbReference>
<dbReference type="InterPro" id="IPR046373">
    <property type="entry name" value="Acyl-CoA_Oxase/DH_mid-dom_sf"/>
</dbReference>
<evidence type="ECO:0000256" key="1">
    <source>
        <dbReference type="ARBA" id="ARBA00001974"/>
    </source>
</evidence>
<dbReference type="RefSeq" id="WP_209809219.1">
    <property type="nucleotide sequence ID" value="NZ_JAGGKT010000002.1"/>
</dbReference>
<dbReference type="Gene3D" id="1.10.540.10">
    <property type="entry name" value="Acyl-CoA dehydrogenase/oxidase, N-terminal domain"/>
    <property type="match status" value="1"/>
</dbReference>
<comment type="similarity">
    <text evidence="2">Belongs to the acyl-CoA dehydrogenase family.</text>
</comment>
<name>A0ABS4GLK9_9BACL</name>
<dbReference type="Gene3D" id="2.40.110.10">
    <property type="entry name" value="Butyryl-CoA Dehydrogenase, subunit A, domain 2"/>
    <property type="match status" value="1"/>
</dbReference>
<sequence length="383" mass="43679">MEELLLSDELKMLRKTVRSFTREYVVPFEQDAGSTIEQLPTPVVNELQMKAKERGLWLFGTRSEWGGAGLSYFQQVVVLEEVVQHRFGLQQPGAGAFGEDLPCFLRECMPELFEKYVKPSIQSGNGCYIALWEPEESNNLDNLTCYAEKKNGKWFVRGKKSYVSNVEHADFGILLVQSITETGERKPTLFLLDRKDPIGKREQVLLDVQLSHELFFEQLELEDTRRIGGVGDGVQLLEEWLTSSQVLMSARYLGIAQKALEIGIDYASLRITRGKPLSEYPTIRTMFAVSEAELQAARFSVWNAALKMDQKRKDRDHAAKIAKLNASETAAKVVDRVLQIHGGAGFTRDVPLERWYKELRISRLHFQSSETLHESIVQYLLEK</sequence>
<evidence type="ECO:0000256" key="4">
    <source>
        <dbReference type="ARBA" id="ARBA00022827"/>
    </source>
</evidence>
<dbReference type="SUPFAM" id="SSF56645">
    <property type="entry name" value="Acyl-CoA dehydrogenase NM domain-like"/>
    <property type="match status" value="1"/>
</dbReference>
<feature type="domain" description="Acyl-CoA dehydrogenase/oxidase C-terminal" evidence="6">
    <location>
        <begin position="231"/>
        <end position="373"/>
    </location>
</feature>
<dbReference type="GO" id="GO:0070991">
    <property type="term" value="F:medium-chain fatty acyl-CoA dehydrogenase activity"/>
    <property type="evidence" value="ECO:0007669"/>
    <property type="project" value="UniProtKB-EC"/>
</dbReference>
<proteinExistence type="inferred from homology"/>
<dbReference type="InterPro" id="IPR009075">
    <property type="entry name" value="AcylCo_DH/oxidase_C"/>
</dbReference>
<dbReference type="EC" id="1.3.8.7" evidence="8"/>
<evidence type="ECO:0000259" key="6">
    <source>
        <dbReference type="Pfam" id="PF00441"/>
    </source>
</evidence>
<evidence type="ECO:0000256" key="2">
    <source>
        <dbReference type="ARBA" id="ARBA00009347"/>
    </source>
</evidence>
<keyword evidence="3" id="KW-0285">Flavoprotein</keyword>
<dbReference type="CDD" id="cd00567">
    <property type="entry name" value="ACAD"/>
    <property type="match status" value="1"/>
</dbReference>
<keyword evidence="5 8" id="KW-0560">Oxidoreductase</keyword>
<evidence type="ECO:0000313" key="8">
    <source>
        <dbReference type="EMBL" id="MBP1931131.1"/>
    </source>
</evidence>
<dbReference type="Pfam" id="PF00441">
    <property type="entry name" value="Acyl-CoA_dh_1"/>
    <property type="match status" value="1"/>
</dbReference>
<evidence type="ECO:0000313" key="9">
    <source>
        <dbReference type="Proteomes" id="UP001519343"/>
    </source>
</evidence>
<keyword evidence="4" id="KW-0274">FAD</keyword>
<dbReference type="SUPFAM" id="SSF47203">
    <property type="entry name" value="Acyl-CoA dehydrogenase C-terminal domain-like"/>
    <property type="match status" value="1"/>
</dbReference>
<dbReference type="InterPro" id="IPR013786">
    <property type="entry name" value="AcylCoA_DH/ox_N"/>
</dbReference>
<accession>A0ABS4GLK9</accession>
<dbReference type="InterPro" id="IPR050741">
    <property type="entry name" value="Acyl-CoA_dehydrogenase"/>
</dbReference>
<protein>
    <submittedName>
        <fullName evidence="8">Acyl-CoA dehydrogenase</fullName>
        <ecNumber evidence="8">1.3.8.7</ecNumber>
    </submittedName>
</protein>
<dbReference type="InterPro" id="IPR036250">
    <property type="entry name" value="AcylCo_DH-like_C"/>
</dbReference>
<feature type="domain" description="Acyl-CoA dehydrogenase/oxidase N-terminal" evidence="7">
    <location>
        <begin position="7"/>
        <end position="86"/>
    </location>
</feature>
<evidence type="ECO:0000259" key="7">
    <source>
        <dbReference type="Pfam" id="PF02771"/>
    </source>
</evidence>
<keyword evidence="9" id="KW-1185">Reference proteome</keyword>
<dbReference type="InterPro" id="IPR037069">
    <property type="entry name" value="AcylCoA_DH/ox_N_sf"/>
</dbReference>
<dbReference type="Proteomes" id="UP001519343">
    <property type="component" value="Unassembled WGS sequence"/>
</dbReference>
<evidence type="ECO:0000256" key="3">
    <source>
        <dbReference type="ARBA" id="ARBA00022630"/>
    </source>
</evidence>
<dbReference type="Pfam" id="PF02771">
    <property type="entry name" value="Acyl-CoA_dh_N"/>
    <property type="match status" value="1"/>
</dbReference>
<dbReference type="EMBL" id="JAGGKT010000002">
    <property type="protein sequence ID" value="MBP1931131.1"/>
    <property type="molecule type" value="Genomic_DNA"/>
</dbReference>
<evidence type="ECO:0000256" key="5">
    <source>
        <dbReference type="ARBA" id="ARBA00023002"/>
    </source>
</evidence>
<gene>
    <name evidence="8" type="ORF">J2Z37_001128</name>
</gene>
<organism evidence="8 9">
    <name type="scientific">Ammoniphilus resinae</name>
    <dbReference type="NCBI Taxonomy" id="861532"/>
    <lineage>
        <taxon>Bacteria</taxon>
        <taxon>Bacillati</taxon>
        <taxon>Bacillota</taxon>
        <taxon>Bacilli</taxon>
        <taxon>Bacillales</taxon>
        <taxon>Paenibacillaceae</taxon>
        <taxon>Aneurinibacillus group</taxon>
        <taxon>Ammoniphilus</taxon>
    </lineage>
</organism>
<reference evidence="8 9" key="1">
    <citation type="submission" date="2021-03" db="EMBL/GenBank/DDBJ databases">
        <title>Genomic Encyclopedia of Type Strains, Phase IV (KMG-IV): sequencing the most valuable type-strain genomes for metagenomic binning, comparative biology and taxonomic classification.</title>
        <authorList>
            <person name="Goeker M."/>
        </authorList>
    </citation>
    <scope>NUCLEOTIDE SEQUENCE [LARGE SCALE GENOMIC DNA]</scope>
    <source>
        <strain evidence="8 9">DSM 24738</strain>
    </source>
</reference>